<keyword evidence="1" id="KW-0472">Membrane</keyword>
<dbReference type="Proteomes" id="UP000049983">
    <property type="component" value="Unassembled WGS sequence"/>
</dbReference>
<evidence type="ECO:0000313" key="3">
    <source>
        <dbReference type="Proteomes" id="UP000049983"/>
    </source>
</evidence>
<evidence type="ECO:0000256" key="1">
    <source>
        <dbReference type="SAM" id="Phobius"/>
    </source>
</evidence>
<dbReference type="STRING" id="311410.LA5095_03914"/>
<dbReference type="EMBL" id="CXWC01000013">
    <property type="protein sequence ID" value="CTQ77556.1"/>
    <property type="molecule type" value="Genomic_DNA"/>
</dbReference>
<dbReference type="OrthoDB" id="9786495at2"/>
<accession>A0A0M7AT10</accession>
<name>A0A0M7AT10_9HYPH</name>
<keyword evidence="1" id="KW-0812">Transmembrane</keyword>
<dbReference type="GeneID" id="97672456"/>
<protein>
    <submittedName>
        <fullName evidence="2">Uncharacterized protein</fullName>
    </submittedName>
</protein>
<dbReference type="AlphaFoldDB" id="A0A0M7AT10"/>
<gene>
    <name evidence="2" type="ORF">LA5096_05196</name>
</gene>
<feature type="transmembrane region" description="Helical" evidence="1">
    <location>
        <begin position="40"/>
        <end position="58"/>
    </location>
</feature>
<evidence type="ECO:0000313" key="2">
    <source>
        <dbReference type="EMBL" id="CTQ77556.1"/>
    </source>
</evidence>
<sequence length="76" mass="8688">MAHRYEASPFQAFYKIRFWAALPEIPGGVRIGVIRAVKRVIVGQLLISIVLFALTFSVSEFPAYLERRVSYDTAKR</sequence>
<proteinExistence type="predicted"/>
<reference evidence="3" key="1">
    <citation type="submission" date="2015-07" db="EMBL/GenBank/DDBJ databases">
        <authorList>
            <person name="Rodrigo-Torres Lidia"/>
            <person name="Arahal R.David."/>
        </authorList>
    </citation>
    <scope>NUCLEOTIDE SEQUENCE [LARGE SCALE GENOMIC DNA]</scope>
    <source>
        <strain evidence="3">CECT 5096</strain>
    </source>
</reference>
<keyword evidence="1" id="KW-1133">Transmembrane helix</keyword>
<keyword evidence="3" id="KW-1185">Reference proteome</keyword>
<organism evidence="2 3">
    <name type="scientific">Roseibium album</name>
    <dbReference type="NCBI Taxonomy" id="311410"/>
    <lineage>
        <taxon>Bacteria</taxon>
        <taxon>Pseudomonadati</taxon>
        <taxon>Pseudomonadota</taxon>
        <taxon>Alphaproteobacteria</taxon>
        <taxon>Hyphomicrobiales</taxon>
        <taxon>Stappiaceae</taxon>
        <taxon>Roseibium</taxon>
    </lineage>
</organism>
<dbReference type="RefSeq" id="WP_055117867.1">
    <property type="nucleotide sequence ID" value="NZ_CXWA01000004.1"/>
</dbReference>